<dbReference type="PANTHER" id="PTHR11749">
    <property type="entry name" value="RIBULOSE-5-PHOSPHATE-3-EPIMERASE"/>
    <property type="match status" value="1"/>
</dbReference>
<keyword evidence="13" id="KW-0413">Isomerase</keyword>
<evidence type="ECO:0000256" key="8">
    <source>
        <dbReference type="ARBA" id="ARBA00013188"/>
    </source>
</evidence>
<accession>A0A1B3SLB5</accession>
<evidence type="ECO:0000313" key="17">
    <source>
        <dbReference type="Proteomes" id="UP000094378"/>
    </source>
</evidence>
<comment type="cofactor">
    <cofactor evidence="4">
        <name>Zn(2+)</name>
        <dbReference type="ChEBI" id="CHEBI:29105"/>
    </cofactor>
</comment>
<dbReference type="EC" id="5.1.3.1" evidence="8 15"/>
<dbReference type="STRING" id="216938.SHELI_v1c07760"/>
<dbReference type="Proteomes" id="UP000094378">
    <property type="component" value="Chromosome"/>
</dbReference>
<keyword evidence="11" id="KW-0408">Iron</keyword>
<dbReference type="CDD" id="cd00429">
    <property type="entry name" value="RPE"/>
    <property type="match status" value="1"/>
</dbReference>
<keyword evidence="14" id="KW-0119">Carbohydrate metabolism</keyword>
<dbReference type="NCBIfam" id="NF004076">
    <property type="entry name" value="PRK05581.1-4"/>
    <property type="match status" value="1"/>
</dbReference>
<evidence type="ECO:0000256" key="3">
    <source>
        <dbReference type="ARBA" id="ARBA00001941"/>
    </source>
</evidence>
<evidence type="ECO:0000256" key="5">
    <source>
        <dbReference type="ARBA" id="ARBA00001954"/>
    </source>
</evidence>
<dbReference type="GO" id="GO:0004750">
    <property type="term" value="F:D-ribulose-phosphate 3-epimerase activity"/>
    <property type="evidence" value="ECO:0007669"/>
    <property type="project" value="UniProtKB-UniRule"/>
</dbReference>
<dbReference type="EMBL" id="CP017015">
    <property type="protein sequence ID" value="AOG60725.1"/>
    <property type="molecule type" value="Genomic_DNA"/>
</dbReference>
<comment type="similarity">
    <text evidence="6">Belongs to the ribulose-phosphate 3-epimerase family.</text>
</comment>
<dbReference type="InterPro" id="IPR000056">
    <property type="entry name" value="Ribul_P_3_epim-like"/>
</dbReference>
<evidence type="ECO:0000256" key="7">
    <source>
        <dbReference type="ARBA" id="ARBA00011738"/>
    </source>
</evidence>
<dbReference type="PROSITE" id="PS01086">
    <property type="entry name" value="RIBUL_P_3_EPIMER_2"/>
    <property type="match status" value="1"/>
</dbReference>
<evidence type="ECO:0000256" key="9">
    <source>
        <dbReference type="ARBA" id="ARBA00022723"/>
    </source>
</evidence>
<dbReference type="PROSITE" id="PS01085">
    <property type="entry name" value="RIBUL_P_3_EPIMER_1"/>
    <property type="match status" value="1"/>
</dbReference>
<evidence type="ECO:0000256" key="11">
    <source>
        <dbReference type="ARBA" id="ARBA00023004"/>
    </source>
</evidence>
<evidence type="ECO:0000256" key="4">
    <source>
        <dbReference type="ARBA" id="ARBA00001947"/>
    </source>
</evidence>
<keyword evidence="9" id="KW-0479">Metal-binding</keyword>
<dbReference type="InterPro" id="IPR026019">
    <property type="entry name" value="Ribul_P_3_epim"/>
</dbReference>
<dbReference type="GO" id="GO:0046872">
    <property type="term" value="F:metal ion binding"/>
    <property type="evidence" value="ECO:0007669"/>
    <property type="project" value="UniProtKB-KW"/>
</dbReference>
<dbReference type="RefSeq" id="WP_069116881.1">
    <property type="nucleotide sequence ID" value="NZ_CP017015.1"/>
</dbReference>
<evidence type="ECO:0000256" key="10">
    <source>
        <dbReference type="ARBA" id="ARBA00022833"/>
    </source>
</evidence>
<dbReference type="GO" id="GO:0005975">
    <property type="term" value="P:carbohydrate metabolic process"/>
    <property type="evidence" value="ECO:0007669"/>
    <property type="project" value="InterPro"/>
</dbReference>
<comment type="cofactor">
    <cofactor evidence="3">
        <name>Co(2+)</name>
        <dbReference type="ChEBI" id="CHEBI:48828"/>
    </cofactor>
</comment>
<gene>
    <name evidence="16" type="primary">rpe</name>
    <name evidence="16" type="ORF">SHELI_v1c07760</name>
</gene>
<dbReference type="PATRIC" id="fig|216938.3.peg.789"/>
<keyword evidence="12" id="KW-0464">Manganese</keyword>
<keyword evidence="10" id="KW-0862">Zinc</keyword>
<evidence type="ECO:0000256" key="1">
    <source>
        <dbReference type="ARBA" id="ARBA00001782"/>
    </source>
</evidence>
<dbReference type="OrthoDB" id="1645589at2"/>
<dbReference type="InterPro" id="IPR011060">
    <property type="entry name" value="RibuloseP-bd_barrel"/>
</dbReference>
<evidence type="ECO:0000256" key="6">
    <source>
        <dbReference type="ARBA" id="ARBA00009541"/>
    </source>
</evidence>
<evidence type="ECO:0000256" key="12">
    <source>
        <dbReference type="ARBA" id="ARBA00023211"/>
    </source>
</evidence>
<dbReference type="KEGG" id="shj:SHELI_v1c07760"/>
<dbReference type="FunFam" id="3.20.20.70:FF:000191">
    <property type="entry name" value="ribulose-phosphate 3-epimerase isoform X2"/>
    <property type="match status" value="1"/>
</dbReference>
<dbReference type="AlphaFoldDB" id="A0A1B3SLB5"/>
<protein>
    <recommendedName>
        <fullName evidence="8 15">Ribulose-phosphate 3-epimerase</fullName>
        <ecNumber evidence="8 15">5.1.3.1</ecNumber>
    </recommendedName>
</protein>
<proteinExistence type="inferred from homology"/>
<comment type="cofactor">
    <cofactor evidence="2">
        <name>Mn(2+)</name>
        <dbReference type="ChEBI" id="CHEBI:29035"/>
    </cofactor>
</comment>
<name>A0A1B3SLB5_9MOLU</name>
<evidence type="ECO:0000313" key="16">
    <source>
        <dbReference type="EMBL" id="AOG60725.1"/>
    </source>
</evidence>
<comment type="subunit">
    <text evidence="7">Homodimer.</text>
</comment>
<keyword evidence="17" id="KW-1185">Reference proteome</keyword>
<dbReference type="GO" id="GO:0006098">
    <property type="term" value="P:pentose-phosphate shunt"/>
    <property type="evidence" value="ECO:0007669"/>
    <property type="project" value="UniProtKB-UniRule"/>
</dbReference>
<evidence type="ECO:0000256" key="13">
    <source>
        <dbReference type="ARBA" id="ARBA00023235"/>
    </source>
</evidence>
<evidence type="ECO:0000256" key="14">
    <source>
        <dbReference type="ARBA" id="ARBA00023277"/>
    </source>
</evidence>
<reference evidence="16 17" key="1">
    <citation type="submission" date="2016-08" db="EMBL/GenBank/DDBJ databases">
        <title>Complete genome sequence of Spiroplasma helicoides TABS-2 (DSM 22551).</title>
        <authorList>
            <person name="Shen W.-Y."/>
            <person name="Lo W.-S."/>
            <person name="Lai Y.-C."/>
            <person name="Kuo C.-H."/>
        </authorList>
    </citation>
    <scope>NUCLEOTIDE SEQUENCE [LARGE SCALE GENOMIC DNA]</scope>
    <source>
        <strain evidence="16 17">TABS-2</strain>
    </source>
</reference>
<evidence type="ECO:0000256" key="15">
    <source>
        <dbReference type="NCBIfam" id="TIGR01163"/>
    </source>
</evidence>
<dbReference type="InterPro" id="IPR013785">
    <property type="entry name" value="Aldolase_TIM"/>
</dbReference>
<comment type="catalytic activity">
    <reaction evidence="1">
        <text>D-ribulose 5-phosphate = D-xylulose 5-phosphate</text>
        <dbReference type="Rhea" id="RHEA:13677"/>
        <dbReference type="ChEBI" id="CHEBI:57737"/>
        <dbReference type="ChEBI" id="CHEBI:58121"/>
        <dbReference type="EC" id="5.1.3.1"/>
    </reaction>
</comment>
<dbReference type="Pfam" id="PF00834">
    <property type="entry name" value="Ribul_P_3_epim"/>
    <property type="match status" value="1"/>
</dbReference>
<dbReference type="SUPFAM" id="SSF51366">
    <property type="entry name" value="Ribulose-phoshate binding barrel"/>
    <property type="match status" value="1"/>
</dbReference>
<comment type="cofactor">
    <cofactor evidence="5">
        <name>Fe(2+)</name>
        <dbReference type="ChEBI" id="CHEBI:29033"/>
    </cofactor>
</comment>
<evidence type="ECO:0000256" key="2">
    <source>
        <dbReference type="ARBA" id="ARBA00001936"/>
    </source>
</evidence>
<dbReference type="Gene3D" id="3.20.20.70">
    <property type="entry name" value="Aldolase class I"/>
    <property type="match status" value="1"/>
</dbReference>
<sequence length="225" mass="25938">MSQFIVAPSILTANFLKLSHELDRLKKAGINWIHYDVMDYNFVPNLSFGPSILKNITDNYDFKIDVHLMVKINNSTIVDYLKPFLQKNVFQITMHYESIENKDVQNFISFCKSNNIKASMAISPDTTVEQIENHLSQLDNVLVMSVYPGFGGQKFIEKSIKKIEKLKRHREENNWAYTIEVDGGINQDTYHLVQKAGIDMIVAGSYLVSDIDEVELRKRVMNLEN</sequence>
<dbReference type="NCBIfam" id="TIGR01163">
    <property type="entry name" value="rpe"/>
    <property type="match status" value="1"/>
</dbReference>
<organism evidence="16 17">
    <name type="scientific">Spiroplasma helicoides</name>
    <dbReference type="NCBI Taxonomy" id="216938"/>
    <lineage>
        <taxon>Bacteria</taxon>
        <taxon>Bacillati</taxon>
        <taxon>Mycoplasmatota</taxon>
        <taxon>Mollicutes</taxon>
        <taxon>Entomoplasmatales</taxon>
        <taxon>Spiroplasmataceae</taxon>
        <taxon>Spiroplasma</taxon>
    </lineage>
</organism>